<dbReference type="PROSITE" id="PS50886">
    <property type="entry name" value="TRBD"/>
    <property type="match status" value="1"/>
</dbReference>
<evidence type="ECO:0000259" key="15">
    <source>
        <dbReference type="PROSITE" id="PS50886"/>
    </source>
</evidence>
<dbReference type="GO" id="GO:0005737">
    <property type="term" value="C:cytoplasm"/>
    <property type="evidence" value="ECO:0007669"/>
    <property type="project" value="UniProtKB-SubCell"/>
</dbReference>
<dbReference type="PROSITE" id="PS00178">
    <property type="entry name" value="AA_TRNA_LIGASE_I"/>
    <property type="match status" value="1"/>
</dbReference>
<dbReference type="SUPFAM" id="SSF52374">
    <property type="entry name" value="Nucleotidylyl transferase"/>
    <property type="match status" value="1"/>
</dbReference>
<gene>
    <name evidence="12 16" type="primary">lysS</name>
    <name evidence="16" type="ORF">H9851_06180</name>
</gene>
<dbReference type="InterPro" id="IPR002904">
    <property type="entry name" value="Lys-tRNA-ligase"/>
</dbReference>
<evidence type="ECO:0000256" key="6">
    <source>
        <dbReference type="ARBA" id="ARBA00022741"/>
    </source>
</evidence>
<dbReference type="InterPro" id="IPR020751">
    <property type="entry name" value="aa-tRNA-synth_I_codon-bd_sub2"/>
</dbReference>
<dbReference type="Gene3D" id="2.40.50.140">
    <property type="entry name" value="Nucleic acid-binding proteins"/>
    <property type="match status" value="1"/>
</dbReference>
<evidence type="ECO:0000256" key="2">
    <source>
        <dbReference type="ARBA" id="ARBA00005594"/>
    </source>
</evidence>
<evidence type="ECO:0000256" key="9">
    <source>
        <dbReference type="ARBA" id="ARBA00022917"/>
    </source>
</evidence>
<reference evidence="16" key="1">
    <citation type="journal article" date="2021" name="PeerJ">
        <title>Extensive microbial diversity within the chicken gut microbiome revealed by metagenomics and culture.</title>
        <authorList>
            <person name="Gilroy R."/>
            <person name="Ravi A."/>
            <person name="Getino M."/>
            <person name="Pursley I."/>
            <person name="Horton D.L."/>
            <person name="Alikhan N.F."/>
            <person name="Baker D."/>
            <person name="Gharbi K."/>
            <person name="Hall N."/>
            <person name="Watson M."/>
            <person name="Adriaenssens E.M."/>
            <person name="Foster-Nyarko E."/>
            <person name="Jarju S."/>
            <person name="Secka A."/>
            <person name="Antonio M."/>
            <person name="Oren A."/>
            <person name="Chaudhuri R.R."/>
            <person name="La Ragione R."/>
            <person name="Hildebrand F."/>
            <person name="Pallen M.J."/>
        </authorList>
    </citation>
    <scope>NUCLEOTIDE SEQUENCE</scope>
    <source>
        <strain evidence="16">2189</strain>
    </source>
</reference>
<feature type="domain" description="TRNA-binding" evidence="15">
    <location>
        <begin position="575"/>
        <end position="676"/>
    </location>
</feature>
<dbReference type="Pfam" id="PF01588">
    <property type="entry name" value="tRNA_bind"/>
    <property type="match status" value="1"/>
</dbReference>
<keyword evidence="5 12" id="KW-0436">Ligase</keyword>
<dbReference type="GO" id="GO:0006430">
    <property type="term" value="P:lysyl-tRNA aminoacylation"/>
    <property type="evidence" value="ECO:0007669"/>
    <property type="project" value="UniProtKB-UniRule"/>
</dbReference>
<dbReference type="GO" id="GO:0004824">
    <property type="term" value="F:lysine-tRNA ligase activity"/>
    <property type="evidence" value="ECO:0007669"/>
    <property type="project" value="UniProtKB-UniRule"/>
</dbReference>
<dbReference type="Pfam" id="PF01921">
    <property type="entry name" value="tRNA-synt_1f"/>
    <property type="match status" value="1"/>
</dbReference>
<dbReference type="GO" id="GO:0000049">
    <property type="term" value="F:tRNA binding"/>
    <property type="evidence" value="ECO:0007669"/>
    <property type="project" value="UniProtKB-UniRule"/>
</dbReference>
<dbReference type="InterPro" id="IPR008925">
    <property type="entry name" value="aa_tRNA-synth_I_cd-bd_sf"/>
</dbReference>
<evidence type="ECO:0000256" key="14">
    <source>
        <dbReference type="SAM" id="MobiDB-lite"/>
    </source>
</evidence>
<dbReference type="NCBIfam" id="TIGR00467">
    <property type="entry name" value="lysS_arch"/>
    <property type="match status" value="1"/>
</dbReference>
<protein>
    <recommendedName>
        <fullName evidence="12">Lysine--tRNA ligase</fullName>
        <ecNumber evidence="12">6.1.1.6</ecNumber>
    </recommendedName>
    <alternativeName>
        <fullName evidence="12">Lysyl-tRNA synthetase</fullName>
        <shortName evidence="12">LysRS</shortName>
    </alternativeName>
</protein>
<dbReference type="EC" id="6.1.1.6" evidence="12"/>
<feature type="short sequence motif" description="'KMSKS' region" evidence="12">
    <location>
        <begin position="286"/>
        <end position="290"/>
    </location>
</feature>
<evidence type="ECO:0000313" key="16">
    <source>
        <dbReference type="EMBL" id="HIX50849.1"/>
    </source>
</evidence>
<keyword evidence="3 12" id="KW-0963">Cytoplasm</keyword>
<dbReference type="InterPro" id="IPR002547">
    <property type="entry name" value="tRNA-bd_dom"/>
</dbReference>
<comment type="similarity">
    <text evidence="2 12">Belongs to the class-I aminoacyl-tRNA synthetase family.</text>
</comment>
<dbReference type="PANTHER" id="PTHR37940">
    <property type="entry name" value="LYSINE--TRNA LIGASE"/>
    <property type="match status" value="1"/>
</dbReference>
<evidence type="ECO:0000256" key="5">
    <source>
        <dbReference type="ARBA" id="ARBA00022598"/>
    </source>
</evidence>
<comment type="caution">
    <text evidence="12">Lacks conserved residue(s) required for the propagation of feature annotation.</text>
</comment>
<dbReference type="PANTHER" id="PTHR37940:SF1">
    <property type="entry name" value="LYSINE--TRNA LIGASE"/>
    <property type="match status" value="1"/>
</dbReference>
<keyword evidence="10 12" id="KW-0030">Aminoacyl-tRNA synthetase</keyword>
<organism evidence="16 17">
    <name type="scientific">Candidatus Borkfalkia faecavium</name>
    <dbReference type="NCBI Taxonomy" id="2838508"/>
    <lineage>
        <taxon>Bacteria</taxon>
        <taxon>Bacillati</taxon>
        <taxon>Bacillota</taxon>
        <taxon>Clostridia</taxon>
        <taxon>Christensenellales</taxon>
        <taxon>Christensenellaceae</taxon>
        <taxon>Candidatus Borkfalkia</taxon>
    </lineage>
</organism>
<dbReference type="GO" id="GO:0005524">
    <property type="term" value="F:ATP binding"/>
    <property type="evidence" value="ECO:0007669"/>
    <property type="project" value="UniProtKB-UniRule"/>
</dbReference>
<dbReference type="Gene3D" id="6.10.20.10">
    <property type="entry name" value="Lysine tRNA ligase, stem contact fold domain"/>
    <property type="match status" value="1"/>
</dbReference>
<keyword evidence="4 13" id="KW-0820">tRNA-binding</keyword>
<accession>A0A9D1W1F7</accession>
<comment type="caution">
    <text evidence="16">The sequence shown here is derived from an EMBL/GenBank/DDBJ whole genome shotgun (WGS) entry which is preliminary data.</text>
</comment>
<evidence type="ECO:0000313" key="17">
    <source>
        <dbReference type="Proteomes" id="UP000886847"/>
    </source>
</evidence>
<comment type="catalytic activity">
    <reaction evidence="11 12">
        <text>tRNA(Lys) + L-lysine + ATP = L-lysyl-tRNA(Lys) + AMP + diphosphate</text>
        <dbReference type="Rhea" id="RHEA:20792"/>
        <dbReference type="Rhea" id="RHEA-COMP:9696"/>
        <dbReference type="Rhea" id="RHEA-COMP:9697"/>
        <dbReference type="ChEBI" id="CHEBI:30616"/>
        <dbReference type="ChEBI" id="CHEBI:32551"/>
        <dbReference type="ChEBI" id="CHEBI:33019"/>
        <dbReference type="ChEBI" id="CHEBI:78442"/>
        <dbReference type="ChEBI" id="CHEBI:78529"/>
        <dbReference type="ChEBI" id="CHEBI:456215"/>
        <dbReference type="EC" id="6.1.1.6"/>
    </reaction>
</comment>
<feature type="short sequence motif" description="'HIGH' region" evidence="12">
    <location>
        <begin position="29"/>
        <end position="37"/>
    </location>
</feature>
<evidence type="ECO:0000256" key="7">
    <source>
        <dbReference type="ARBA" id="ARBA00022840"/>
    </source>
</evidence>
<dbReference type="SUPFAM" id="SSF48163">
    <property type="entry name" value="An anticodon-binding domain of class I aminoacyl-tRNA synthetases"/>
    <property type="match status" value="1"/>
</dbReference>
<feature type="region of interest" description="Disordered" evidence="14">
    <location>
        <begin position="532"/>
        <end position="555"/>
    </location>
</feature>
<evidence type="ECO:0000256" key="11">
    <source>
        <dbReference type="ARBA" id="ARBA00048573"/>
    </source>
</evidence>
<proteinExistence type="inferred from homology"/>
<keyword evidence="6 12" id="KW-0547">Nucleotide-binding</keyword>
<dbReference type="InterPro" id="IPR042078">
    <property type="entry name" value="Lys-tRNA-ligase_SC_fold"/>
</dbReference>
<evidence type="ECO:0000256" key="10">
    <source>
        <dbReference type="ARBA" id="ARBA00023146"/>
    </source>
</evidence>
<reference evidence="16" key="2">
    <citation type="submission" date="2021-04" db="EMBL/GenBank/DDBJ databases">
        <authorList>
            <person name="Gilroy R."/>
        </authorList>
    </citation>
    <scope>NUCLEOTIDE SEQUENCE</scope>
    <source>
        <strain evidence="16">2189</strain>
    </source>
</reference>
<comment type="subcellular location">
    <subcellularLocation>
        <location evidence="1 12">Cytoplasm</location>
    </subcellularLocation>
</comment>
<evidence type="ECO:0000256" key="12">
    <source>
        <dbReference type="HAMAP-Rule" id="MF_00177"/>
    </source>
</evidence>
<dbReference type="HAMAP" id="MF_00177">
    <property type="entry name" value="Lys_tRNA_synth_class1"/>
    <property type="match status" value="1"/>
</dbReference>
<evidence type="ECO:0000256" key="4">
    <source>
        <dbReference type="ARBA" id="ARBA00022555"/>
    </source>
</evidence>
<keyword evidence="8 13" id="KW-0694">RNA-binding</keyword>
<evidence type="ECO:0000256" key="13">
    <source>
        <dbReference type="PROSITE-ProRule" id="PRU00209"/>
    </source>
</evidence>
<evidence type="ECO:0000256" key="1">
    <source>
        <dbReference type="ARBA" id="ARBA00004496"/>
    </source>
</evidence>
<dbReference type="Proteomes" id="UP000886847">
    <property type="component" value="Unassembled WGS sequence"/>
</dbReference>
<dbReference type="Gene3D" id="1.10.10.350">
    <property type="match status" value="1"/>
</dbReference>
<name>A0A9D1W1F7_9FIRM</name>
<dbReference type="AlphaFoldDB" id="A0A9D1W1F7"/>
<sequence>MYWADQLADEIIRRKPDKEEYVCAAGISPSGSVHIGNFRDIATSYFVCRALQKKGKKAKLLFSWDEFDRLRKVPKNVSDYLGNNSFEQYIGCPYVDIPDPFGKEESYAAHFEKEFMVSVERFGIQMEYRYQAKEYRSGRYAEYIIFALKNRDKIFSILDSHRTQDATEEERKNYYPVSIFCPHCHKDSTKIVSLSEDCTKAHYVCECGHEGDFDFTKDFNCKLQWKIDWPMRWKAEGVDFEPGGKDHASKNGSYDTAKDISKQVFGYDPPLFQGYEFIGIKGSVGKMSGSSGLNMTPDFLLKLYPPEMILWLYAKTEPLKAFDFCLSDEILRQYFEFGKMVGAVRAGTADENTKRIIENSLIAGRNFVPVPMSQLVDLGSVVDFNPDMMEKLFQKIGTPYTKEEFSELFEKAKFWLKTCSPESEYIILKKRNWKYWRTMAEPERACVRALHDYIAAGGYTLDSLQSELYAIPKQVFPDKAEDKNALKQVQSKFFQDVYNLILGRDRGPRLYLYLFAVDADRYLRLLDFSLPESEDPDAKEEEPAPVEAKEAPAAPAEDKFVPEAAPFKQTIGIEAFDACDIRVCKVLSAKPMRKTNKLMKLTLHDGAGERVIVSSIADQYEPDMLVGKKIVVLVNLQPHKFGNEYSNGMLLASTNSDGACRVLFAADDAEIGSLVH</sequence>
<feature type="compositionally biased region" description="Acidic residues" evidence="14">
    <location>
        <begin position="532"/>
        <end position="544"/>
    </location>
</feature>
<dbReference type="SUPFAM" id="SSF50249">
    <property type="entry name" value="Nucleic acid-binding proteins"/>
    <property type="match status" value="1"/>
</dbReference>
<dbReference type="Gene3D" id="3.40.50.620">
    <property type="entry name" value="HUPs"/>
    <property type="match status" value="2"/>
</dbReference>
<dbReference type="InterPro" id="IPR012340">
    <property type="entry name" value="NA-bd_OB-fold"/>
</dbReference>
<dbReference type="EMBL" id="DXEW01000029">
    <property type="protein sequence ID" value="HIX50849.1"/>
    <property type="molecule type" value="Genomic_DNA"/>
</dbReference>
<evidence type="ECO:0000256" key="8">
    <source>
        <dbReference type="ARBA" id="ARBA00022884"/>
    </source>
</evidence>
<keyword evidence="9 12" id="KW-0648">Protein biosynthesis</keyword>
<keyword evidence="7 12" id="KW-0067">ATP-binding</keyword>
<dbReference type="InterPro" id="IPR014729">
    <property type="entry name" value="Rossmann-like_a/b/a_fold"/>
</dbReference>
<evidence type="ECO:0000256" key="3">
    <source>
        <dbReference type="ARBA" id="ARBA00022490"/>
    </source>
</evidence>
<dbReference type="InterPro" id="IPR001412">
    <property type="entry name" value="aa-tRNA-synth_I_CS"/>
</dbReference>